<organism evidence="2 3">
    <name type="scientific">Micromonas commoda (strain RCC299 / NOUM17 / CCMP2709)</name>
    <name type="common">Picoplanktonic green alga</name>
    <dbReference type="NCBI Taxonomy" id="296587"/>
    <lineage>
        <taxon>Eukaryota</taxon>
        <taxon>Viridiplantae</taxon>
        <taxon>Chlorophyta</taxon>
        <taxon>Mamiellophyceae</taxon>
        <taxon>Mamiellales</taxon>
        <taxon>Mamiellaceae</taxon>
        <taxon>Micromonas</taxon>
    </lineage>
</organism>
<reference evidence="2 3" key="1">
    <citation type="journal article" date="2009" name="Science">
        <title>Green evolution and dynamic adaptations revealed by genomes of the marine picoeukaryotes Micromonas.</title>
        <authorList>
            <person name="Worden A.Z."/>
            <person name="Lee J.H."/>
            <person name="Mock T."/>
            <person name="Rouze P."/>
            <person name="Simmons M.P."/>
            <person name="Aerts A.L."/>
            <person name="Allen A.E."/>
            <person name="Cuvelier M.L."/>
            <person name="Derelle E."/>
            <person name="Everett M.V."/>
            <person name="Foulon E."/>
            <person name="Grimwood J."/>
            <person name="Gundlach H."/>
            <person name="Henrissat B."/>
            <person name="Napoli C."/>
            <person name="McDonald S.M."/>
            <person name="Parker M.S."/>
            <person name="Rombauts S."/>
            <person name="Salamov A."/>
            <person name="Von Dassow P."/>
            <person name="Badger J.H."/>
            <person name="Coutinho P.M."/>
            <person name="Demir E."/>
            <person name="Dubchak I."/>
            <person name="Gentemann C."/>
            <person name="Eikrem W."/>
            <person name="Gready J.E."/>
            <person name="John U."/>
            <person name="Lanier W."/>
            <person name="Lindquist E.A."/>
            <person name="Lucas S."/>
            <person name="Mayer K.F."/>
            <person name="Moreau H."/>
            <person name="Not F."/>
            <person name="Otillar R."/>
            <person name="Panaud O."/>
            <person name="Pangilinan J."/>
            <person name="Paulsen I."/>
            <person name="Piegu B."/>
            <person name="Poliakov A."/>
            <person name="Robbens S."/>
            <person name="Schmutz J."/>
            <person name="Toulza E."/>
            <person name="Wyss T."/>
            <person name="Zelensky A."/>
            <person name="Zhou K."/>
            <person name="Armbrust E.V."/>
            <person name="Bhattacharya D."/>
            <person name="Goodenough U.W."/>
            <person name="Van de Peer Y."/>
            <person name="Grigoriev I.V."/>
        </authorList>
    </citation>
    <scope>NUCLEOTIDE SEQUENCE [LARGE SCALE GENOMIC DNA]</scope>
    <source>
        <strain evidence="3">RCC299 / NOUM17</strain>
    </source>
</reference>
<sequence length="60" mass="6759">MCARTYFGVSVRSSRGVPRAGPRDLPLREKGTSRTGQLLDPPVDQSRWRSRRVPYGTLVD</sequence>
<accession>C1E965</accession>
<feature type="compositionally biased region" description="Basic and acidic residues" evidence="1">
    <location>
        <begin position="21"/>
        <end position="32"/>
    </location>
</feature>
<protein>
    <submittedName>
        <fullName evidence="2">Uncharacterized protein</fullName>
    </submittedName>
</protein>
<evidence type="ECO:0000313" key="2">
    <source>
        <dbReference type="EMBL" id="ACO64629.1"/>
    </source>
</evidence>
<proteinExistence type="predicted"/>
<dbReference type="AlphaFoldDB" id="C1E965"/>
<dbReference type="KEGG" id="mis:MICPUN_59619"/>
<keyword evidence="3" id="KW-1185">Reference proteome</keyword>
<dbReference type="RefSeq" id="XP_002503371.1">
    <property type="nucleotide sequence ID" value="XM_002503325.1"/>
</dbReference>
<name>C1E965_MICCC</name>
<evidence type="ECO:0000256" key="1">
    <source>
        <dbReference type="SAM" id="MobiDB-lite"/>
    </source>
</evidence>
<dbReference type="InParanoid" id="C1E965"/>
<evidence type="ECO:0000313" key="3">
    <source>
        <dbReference type="Proteomes" id="UP000002009"/>
    </source>
</evidence>
<dbReference type="EMBL" id="CP001327">
    <property type="protein sequence ID" value="ACO64629.1"/>
    <property type="molecule type" value="Genomic_DNA"/>
</dbReference>
<feature type="region of interest" description="Disordered" evidence="1">
    <location>
        <begin position="12"/>
        <end position="60"/>
    </location>
</feature>
<gene>
    <name evidence="2" type="ORF">MICPUN_59619</name>
</gene>
<dbReference type="GeneID" id="8244308"/>
<dbReference type="Proteomes" id="UP000002009">
    <property type="component" value="Chromosome 6"/>
</dbReference>